<dbReference type="EMBL" id="FOLE01000001">
    <property type="protein sequence ID" value="SFB86281.1"/>
    <property type="molecule type" value="Genomic_DNA"/>
</dbReference>
<reference evidence="1 2" key="1">
    <citation type="submission" date="2016-10" db="EMBL/GenBank/DDBJ databases">
        <authorList>
            <person name="de Groot N.N."/>
        </authorList>
    </citation>
    <scope>NUCLEOTIDE SEQUENCE [LARGE SCALE GENOMIC DNA]</scope>
    <source>
        <strain evidence="1 2">DSM 6793</strain>
    </source>
</reference>
<evidence type="ECO:0000313" key="1">
    <source>
        <dbReference type="EMBL" id="SFB86281.1"/>
    </source>
</evidence>
<accession>A0A1I1EGR4</accession>
<gene>
    <name evidence="1" type="ORF">SAMN05421780_101800</name>
</gene>
<dbReference type="OrthoDB" id="961420at2"/>
<organism evidence="1 2">
    <name type="scientific">Flexibacter flexilis DSM 6793</name>
    <dbReference type="NCBI Taxonomy" id="927664"/>
    <lineage>
        <taxon>Bacteria</taxon>
        <taxon>Pseudomonadati</taxon>
        <taxon>Bacteroidota</taxon>
        <taxon>Cytophagia</taxon>
        <taxon>Cytophagales</taxon>
        <taxon>Flexibacteraceae</taxon>
        <taxon>Flexibacter</taxon>
    </lineage>
</organism>
<protein>
    <submittedName>
        <fullName evidence="1">Uncharacterized protein</fullName>
    </submittedName>
</protein>
<dbReference type="AlphaFoldDB" id="A0A1I1EGR4"/>
<proteinExistence type="predicted"/>
<dbReference type="Proteomes" id="UP000199514">
    <property type="component" value="Unassembled WGS sequence"/>
</dbReference>
<evidence type="ECO:0000313" key="2">
    <source>
        <dbReference type="Proteomes" id="UP000199514"/>
    </source>
</evidence>
<name>A0A1I1EGR4_9BACT</name>
<dbReference type="RefSeq" id="WP_091507665.1">
    <property type="nucleotide sequence ID" value="NZ_FOLE01000001.1"/>
</dbReference>
<keyword evidence="2" id="KW-1185">Reference proteome</keyword>
<sequence length="163" mass="19501">MESALLKDIEGKYIEAVQSYEHEIAGDFSYILPDSYINLAFLYWSFAFELFEFNIPNNINDEYSIIGGNRYKIILDLGLIKFPNNIELHFWKKYFQHIIYGEEFSKNDCESLLREYGDNKTIVPYFFLYLFDKEKYKGKRNELLDRCNKYPTAKNIYIKSIID</sequence>